<evidence type="ECO:0000256" key="1">
    <source>
        <dbReference type="SAM" id="Phobius"/>
    </source>
</evidence>
<keyword evidence="3" id="KW-1185">Reference proteome</keyword>
<gene>
    <name evidence="2" type="ORF">NAEGRDRAFT_70944</name>
</gene>
<feature type="transmembrane region" description="Helical" evidence="1">
    <location>
        <begin position="73"/>
        <end position="91"/>
    </location>
</feature>
<proteinExistence type="predicted"/>
<feature type="transmembrane region" description="Helical" evidence="1">
    <location>
        <begin position="20"/>
        <end position="40"/>
    </location>
</feature>
<keyword evidence="1" id="KW-0472">Membrane</keyword>
<dbReference type="GeneID" id="8851131"/>
<dbReference type="EMBL" id="GG738887">
    <property type="protein sequence ID" value="EFC41169.1"/>
    <property type="molecule type" value="Genomic_DNA"/>
</dbReference>
<evidence type="ECO:0000313" key="3">
    <source>
        <dbReference type="Proteomes" id="UP000006671"/>
    </source>
</evidence>
<feature type="transmembrane region" description="Helical" evidence="1">
    <location>
        <begin position="47"/>
        <end position="67"/>
    </location>
</feature>
<name>D2VPQ2_NAEGR</name>
<organism evidence="3">
    <name type="scientific">Naegleria gruberi</name>
    <name type="common">Amoeba</name>
    <dbReference type="NCBI Taxonomy" id="5762"/>
    <lineage>
        <taxon>Eukaryota</taxon>
        <taxon>Discoba</taxon>
        <taxon>Heterolobosea</taxon>
        <taxon>Tetramitia</taxon>
        <taxon>Eutetramitia</taxon>
        <taxon>Vahlkampfiidae</taxon>
        <taxon>Naegleria</taxon>
    </lineage>
</organism>
<reference evidence="2 3" key="1">
    <citation type="journal article" date="2010" name="Cell">
        <title>The genome of Naegleria gruberi illuminates early eukaryotic versatility.</title>
        <authorList>
            <person name="Fritz-Laylin L.K."/>
            <person name="Prochnik S.E."/>
            <person name="Ginger M.L."/>
            <person name="Dacks J.B."/>
            <person name="Carpenter M.L."/>
            <person name="Field M.C."/>
            <person name="Kuo A."/>
            <person name="Paredez A."/>
            <person name="Chapman J."/>
            <person name="Pham J."/>
            <person name="Shu S."/>
            <person name="Neupane R."/>
            <person name="Cipriano M."/>
            <person name="Mancuso J."/>
            <person name="Tu H."/>
            <person name="Salamov A."/>
            <person name="Lindquist E."/>
            <person name="Shapiro H."/>
            <person name="Lucas S."/>
            <person name="Grigoriev I.V."/>
            <person name="Cande W.Z."/>
            <person name="Fulton C."/>
            <person name="Rokhsar D.S."/>
            <person name="Dawson S.C."/>
        </authorList>
    </citation>
    <scope>NUCLEOTIDE SEQUENCE [LARGE SCALE GENOMIC DNA]</scope>
    <source>
        <strain evidence="2 3">NEG-M</strain>
    </source>
</reference>
<dbReference type="AlphaFoldDB" id="D2VPQ2"/>
<accession>D2VPQ2</accession>
<dbReference type="InParanoid" id="D2VPQ2"/>
<keyword evidence="1" id="KW-0812">Transmembrane</keyword>
<dbReference type="VEuPathDB" id="AmoebaDB:NAEGRDRAFT_70944"/>
<dbReference type="KEGG" id="ngr:NAEGRDRAFT_70944"/>
<protein>
    <submittedName>
        <fullName evidence="2">Predicted protein</fullName>
    </submittedName>
</protein>
<keyword evidence="1" id="KW-1133">Transmembrane helix</keyword>
<sequence>MESQPLAYNTSDQLPPNSTAEPILILLLNFLFAGLGHLVLGQSGKGITYIVINFLLFFLIVLLSFVFIGICILPLQIVWWVMVMVDGYVIAQRLKEGKAVRKGECAFSITKFGVSLFESSEVFVQ</sequence>
<evidence type="ECO:0000313" key="2">
    <source>
        <dbReference type="EMBL" id="EFC41169.1"/>
    </source>
</evidence>
<dbReference type="RefSeq" id="XP_002673913.1">
    <property type="nucleotide sequence ID" value="XM_002673867.1"/>
</dbReference>
<dbReference type="Proteomes" id="UP000006671">
    <property type="component" value="Unassembled WGS sequence"/>
</dbReference>